<feature type="region of interest" description="Disordered" evidence="5">
    <location>
        <begin position="181"/>
        <end position="265"/>
    </location>
</feature>
<dbReference type="GO" id="GO:0019783">
    <property type="term" value="F:ubiquitin-like protein peptidase activity"/>
    <property type="evidence" value="ECO:0007669"/>
    <property type="project" value="UniProtKB-ARBA"/>
</dbReference>
<proteinExistence type="inferred from homology"/>
<keyword evidence="8" id="KW-1185">Reference proteome</keyword>
<comment type="similarity">
    <text evidence="1">Belongs to the peptidase C48 family.</text>
</comment>
<keyword evidence="4" id="KW-0175">Coiled coil</keyword>
<dbReference type="SUPFAM" id="SSF54001">
    <property type="entry name" value="Cysteine proteinases"/>
    <property type="match status" value="1"/>
</dbReference>
<organism evidence="7 8">
    <name type="scientific">Sphaceloma murrayae</name>
    <dbReference type="NCBI Taxonomy" id="2082308"/>
    <lineage>
        <taxon>Eukaryota</taxon>
        <taxon>Fungi</taxon>
        <taxon>Dikarya</taxon>
        <taxon>Ascomycota</taxon>
        <taxon>Pezizomycotina</taxon>
        <taxon>Dothideomycetes</taxon>
        <taxon>Dothideomycetidae</taxon>
        <taxon>Myriangiales</taxon>
        <taxon>Elsinoaceae</taxon>
        <taxon>Sphaceloma</taxon>
    </lineage>
</organism>
<feature type="coiled-coil region" evidence="4">
    <location>
        <begin position="634"/>
        <end position="682"/>
    </location>
</feature>
<evidence type="ECO:0000256" key="4">
    <source>
        <dbReference type="SAM" id="Coils"/>
    </source>
</evidence>
<dbReference type="Gene3D" id="3.40.395.10">
    <property type="entry name" value="Adenoviral Proteinase, Chain A"/>
    <property type="match status" value="1"/>
</dbReference>
<dbReference type="InterPro" id="IPR038765">
    <property type="entry name" value="Papain-like_cys_pep_sf"/>
</dbReference>
<dbReference type="AlphaFoldDB" id="A0A2K1QPQ1"/>
<dbReference type="PROSITE" id="PS50600">
    <property type="entry name" value="ULP_PROTEASE"/>
    <property type="match status" value="1"/>
</dbReference>
<reference evidence="7 8" key="1">
    <citation type="submission" date="2017-06" db="EMBL/GenBank/DDBJ databases">
        <title>Draft genome sequence of a variant of Elsinoe murrayae.</title>
        <authorList>
            <person name="Cheng Q."/>
        </authorList>
    </citation>
    <scope>NUCLEOTIDE SEQUENCE [LARGE SCALE GENOMIC DNA]</scope>
    <source>
        <strain evidence="7 8">CQ-2017a</strain>
    </source>
</reference>
<comment type="caution">
    <text evidence="7">The sequence shown here is derived from an EMBL/GenBank/DDBJ whole genome shotgun (WGS) entry which is preliminary data.</text>
</comment>
<evidence type="ECO:0000313" key="8">
    <source>
        <dbReference type="Proteomes" id="UP000243797"/>
    </source>
</evidence>
<dbReference type="GO" id="GO:0008234">
    <property type="term" value="F:cysteine-type peptidase activity"/>
    <property type="evidence" value="ECO:0007669"/>
    <property type="project" value="InterPro"/>
</dbReference>
<keyword evidence="2 7" id="KW-0645">Protease</keyword>
<evidence type="ECO:0000256" key="3">
    <source>
        <dbReference type="ARBA" id="ARBA00022801"/>
    </source>
</evidence>
<keyword evidence="3" id="KW-0378">Hydrolase</keyword>
<evidence type="ECO:0000313" key="7">
    <source>
        <dbReference type="EMBL" id="PNS17077.1"/>
    </source>
</evidence>
<accession>A0A2K1QPQ1</accession>
<protein>
    <submittedName>
        <fullName evidence="7">NEDD8-specific protease 2</fullName>
    </submittedName>
</protein>
<dbReference type="OrthoDB" id="4805806at2759"/>
<feature type="domain" description="Ubiquitin-like protease family profile" evidence="6">
    <location>
        <begin position="339"/>
        <end position="501"/>
    </location>
</feature>
<dbReference type="Proteomes" id="UP000243797">
    <property type="component" value="Unassembled WGS sequence"/>
</dbReference>
<evidence type="ECO:0000259" key="6">
    <source>
        <dbReference type="PROSITE" id="PS50600"/>
    </source>
</evidence>
<dbReference type="GO" id="GO:0006508">
    <property type="term" value="P:proteolysis"/>
    <property type="evidence" value="ECO:0007669"/>
    <property type="project" value="UniProtKB-KW"/>
</dbReference>
<feature type="compositionally biased region" description="Basic and acidic residues" evidence="5">
    <location>
        <begin position="317"/>
        <end position="326"/>
    </location>
</feature>
<dbReference type="InterPro" id="IPR003653">
    <property type="entry name" value="Peptidase_C48_C"/>
</dbReference>
<sequence>MPPNDVKRESLLARLSKPLQAQVAAFESKIRHAFSDWDESCKDLQAALQTEVPEIKVQDVISAEIKELLAPRLRQAQLASHHRFLEDCSWHLGEAGFINVFGKDAFQTVRILKSLRKLHRSEPDFGRALVALKVKRKERIESARHVSGTKKTEDWQTWEFEKVASTYEPQAEGLFEPKMEENENHTGAPDLQQPIDSHASSPEPSPRQHLEIRKRRRSRSVESSYKRPRLRSEVKADGVVRGPSTATPAAHVLTNGGSSPDSASIASVECGRHASLPPLDAWSDDDDAFDMGHGSEVDVSIPRADGDSGRSPRYHRLSWDKDKLQSTDDTAGGPILVTESPSWRDINHLEQRNAPMLRADAFDGRLNDETIYHTLTSLNTAASRFCIVHSNVVDTSSATHLKQRRVSRVLSPGQNEIILPLYWRMGQHWTYAHADLNRTTITIYDSINDRRRDVQAFKVVKGFLSNLGIANNKWRLCKAESAQQSNNTDCGVFVIVFALCSMHELVAPGSIDGSLCRQVLQVLYDPEYSGRAESFADSLFSGIDTMAASLSRDRASTLLETADLFVDLLDGIRSVQLNLSLQGSLRQVVLLAEECWSEDDEHRHALRAALERQESLIGPELAIRANINVSTNSLKEALDLAEQVRCRAQEIVEQYRQNTQEVEAEKRELEQQIEMLQEKRQALE</sequence>
<dbReference type="Pfam" id="PF02902">
    <property type="entry name" value="Peptidase_C48"/>
    <property type="match status" value="1"/>
</dbReference>
<dbReference type="STRING" id="2082308.A0A2K1QPQ1"/>
<evidence type="ECO:0000256" key="1">
    <source>
        <dbReference type="ARBA" id="ARBA00005234"/>
    </source>
</evidence>
<feature type="compositionally biased region" description="Polar residues" evidence="5">
    <location>
        <begin position="255"/>
        <end position="265"/>
    </location>
</feature>
<dbReference type="EMBL" id="NKHZ01000054">
    <property type="protein sequence ID" value="PNS17077.1"/>
    <property type="molecule type" value="Genomic_DNA"/>
</dbReference>
<feature type="region of interest" description="Disordered" evidence="5">
    <location>
        <begin position="277"/>
        <end position="335"/>
    </location>
</feature>
<evidence type="ECO:0000256" key="2">
    <source>
        <dbReference type="ARBA" id="ARBA00022670"/>
    </source>
</evidence>
<name>A0A2K1QPQ1_9PEZI</name>
<gene>
    <name evidence="7" type="ORF">CAC42_3647</name>
</gene>
<evidence type="ECO:0000256" key="5">
    <source>
        <dbReference type="SAM" id="MobiDB-lite"/>
    </source>
</evidence>
<dbReference type="InParanoid" id="A0A2K1QPQ1"/>